<gene>
    <name evidence="7" type="ORF">MBM_04928</name>
</gene>
<dbReference type="GO" id="GO:0008104">
    <property type="term" value="P:intracellular protein localization"/>
    <property type="evidence" value="ECO:0007669"/>
    <property type="project" value="TreeGrafter"/>
</dbReference>
<evidence type="ECO:0000313" key="7">
    <source>
        <dbReference type="EMBL" id="EKD16459.1"/>
    </source>
</evidence>
<feature type="region of interest" description="Disordered" evidence="6">
    <location>
        <begin position="98"/>
        <end position="117"/>
    </location>
</feature>
<dbReference type="OMA" id="PFCGINR"/>
<dbReference type="GO" id="GO:0005634">
    <property type="term" value="C:nucleus"/>
    <property type="evidence" value="ECO:0007669"/>
    <property type="project" value="UniProtKB-SubCell"/>
</dbReference>
<dbReference type="InParanoid" id="K1XUP4"/>
<protein>
    <submittedName>
        <fullName evidence="7">Ribonucleotide reductase inhibitor</fullName>
    </submittedName>
</protein>
<dbReference type="AlphaFoldDB" id="K1XUP4"/>
<feature type="compositionally biased region" description="Low complexity" evidence="6">
    <location>
        <begin position="98"/>
        <end position="109"/>
    </location>
</feature>
<sequence>MSHTHQNKKAYAGARSQNQSAITSFFSPASASPADAPVSAYAAPILPPAIQSNLLNVGMRIRKSVPEGYKTGSYSAFTLFSDTTVPTTTTTITTTTMAPSAPITSTSPKTRPRSGNRELTPFCGSAILRVGGMSSQQWGAYSPENETEDVPLLTSSQGSVGSEDGEVSTPVGGNKRRFLEEEEADDGVVVMGGISPLGILGETRRLAVPRRKKTWSGNGKLPAHAGQVRIFGQENSGVGVAGDFEDADFLDYELAGEVEMSGCN</sequence>
<dbReference type="EMBL" id="JH921438">
    <property type="protein sequence ID" value="EKD16459.1"/>
    <property type="molecule type" value="Genomic_DNA"/>
</dbReference>
<organism evidence="7 8">
    <name type="scientific">Marssonina brunnea f. sp. multigermtubi (strain MB_m1)</name>
    <name type="common">Marssonina leaf spot fungus</name>
    <dbReference type="NCBI Taxonomy" id="1072389"/>
    <lineage>
        <taxon>Eukaryota</taxon>
        <taxon>Fungi</taxon>
        <taxon>Dikarya</taxon>
        <taxon>Ascomycota</taxon>
        <taxon>Pezizomycotina</taxon>
        <taxon>Leotiomycetes</taxon>
        <taxon>Helotiales</taxon>
        <taxon>Drepanopezizaceae</taxon>
        <taxon>Drepanopeziza</taxon>
    </lineage>
</organism>
<dbReference type="OrthoDB" id="4072855at2759"/>
<comment type="similarity">
    <text evidence="3">Belongs to the DIF1/spd1 family.</text>
</comment>
<keyword evidence="4" id="KW-0963">Cytoplasm</keyword>
<dbReference type="KEGG" id="mbe:MBM_04928"/>
<evidence type="ECO:0000256" key="1">
    <source>
        <dbReference type="ARBA" id="ARBA00004123"/>
    </source>
</evidence>
<keyword evidence="8" id="KW-1185">Reference proteome</keyword>
<name>K1XUP4_MARBU</name>
<dbReference type="PANTHER" id="PTHR28081">
    <property type="entry name" value="DAMAGE-REGULATED IMPORT FACILITATOR 1-RELATED"/>
    <property type="match status" value="1"/>
</dbReference>
<dbReference type="eggNOG" id="ENOG502S8VH">
    <property type="taxonomic scope" value="Eukaryota"/>
</dbReference>
<evidence type="ECO:0000256" key="6">
    <source>
        <dbReference type="SAM" id="MobiDB-lite"/>
    </source>
</evidence>
<dbReference type="GO" id="GO:1990846">
    <property type="term" value="F:ribonucleoside-diphosphate reductase inhibitor activity"/>
    <property type="evidence" value="ECO:0007669"/>
    <property type="project" value="TreeGrafter"/>
</dbReference>
<dbReference type="PANTHER" id="PTHR28081:SF1">
    <property type="entry name" value="DAMAGE-REGULATED IMPORT FACILITATOR 1"/>
    <property type="match status" value="1"/>
</dbReference>
<accession>K1XUP4</accession>
<dbReference type="GeneID" id="18760863"/>
<evidence type="ECO:0000256" key="4">
    <source>
        <dbReference type="ARBA" id="ARBA00022490"/>
    </source>
</evidence>
<dbReference type="GO" id="GO:0005737">
    <property type="term" value="C:cytoplasm"/>
    <property type="evidence" value="ECO:0007669"/>
    <property type="project" value="UniProtKB-SubCell"/>
</dbReference>
<dbReference type="Pfam" id="PF08591">
    <property type="entry name" value="RNR_inhib"/>
    <property type="match status" value="1"/>
</dbReference>
<keyword evidence="5" id="KW-0539">Nucleus</keyword>
<evidence type="ECO:0000256" key="5">
    <source>
        <dbReference type="ARBA" id="ARBA00023242"/>
    </source>
</evidence>
<evidence type="ECO:0000313" key="8">
    <source>
        <dbReference type="Proteomes" id="UP000006753"/>
    </source>
</evidence>
<proteinExistence type="inferred from homology"/>
<evidence type="ECO:0000256" key="3">
    <source>
        <dbReference type="ARBA" id="ARBA00005459"/>
    </source>
</evidence>
<dbReference type="Proteomes" id="UP000006753">
    <property type="component" value="Unassembled WGS sequence"/>
</dbReference>
<dbReference type="InterPro" id="IPR013900">
    <property type="entry name" value="RNR_inhibitor"/>
</dbReference>
<feature type="region of interest" description="Disordered" evidence="6">
    <location>
        <begin position="138"/>
        <end position="172"/>
    </location>
</feature>
<evidence type="ECO:0000256" key="2">
    <source>
        <dbReference type="ARBA" id="ARBA00004496"/>
    </source>
</evidence>
<reference evidence="7 8" key="1">
    <citation type="journal article" date="2012" name="BMC Genomics">
        <title>Sequencing the genome of Marssonina brunnea reveals fungus-poplar co-evolution.</title>
        <authorList>
            <person name="Zhu S."/>
            <person name="Cao Y.-Z."/>
            <person name="Jiang C."/>
            <person name="Tan B.-Y."/>
            <person name="Wang Z."/>
            <person name="Feng S."/>
            <person name="Zhang L."/>
            <person name="Su X.-H."/>
            <person name="Brejova B."/>
            <person name="Vinar T."/>
            <person name="Xu M."/>
            <person name="Wang M.-X."/>
            <person name="Zhang S.-G."/>
            <person name="Huang M.-R."/>
            <person name="Wu R."/>
            <person name="Zhou Y."/>
        </authorList>
    </citation>
    <scope>NUCLEOTIDE SEQUENCE [LARGE SCALE GENOMIC DNA]</scope>
    <source>
        <strain evidence="7 8">MB_m1</strain>
    </source>
</reference>
<dbReference type="HOGENOM" id="CLU_050885_2_0_1"/>
<comment type="subcellular location">
    <subcellularLocation>
        <location evidence="2">Cytoplasm</location>
    </subcellularLocation>
    <subcellularLocation>
        <location evidence="1">Nucleus</location>
    </subcellularLocation>
</comment>